<organism evidence="7 8">
    <name type="scientific">Mangrovivirga cuniculi</name>
    <dbReference type="NCBI Taxonomy" id="2715131"/>
    <lineage>
        <taxon>Bacteria</taxon>
        <taxon>Pseudomonadati</taxon>
        <taxon>Bacteroidota</taxon>
        <taxon>Cytophagia</taxon>
        <taxon>Cytophagales</taxon>
        <taxon>Mangrovivirgaceae</taxon>
        <taxon>Mangrovivirga</taxon>
    </lineage>
</organism>
<protein>
    <submittedName>
        <fullName evidence="7">Alpha-mannosidase</fullName>
    </submittedName>
</protein>
<dbReference type="Gene3D" id="1.20.1610.10">
    <property type="entry name" value="alpha-1,2-mannosidases domains"/>
    <property type="match status" value="1"/>
</dbReference>
<evidence type="ECO:0000256" key="1">
    <source>
        <dbReference type="ARBA" id="ARBA00001913"/>
    </source>
</evidence>
<dbReference type="InterPro" id="IPR041371">
    <property type="entry name" value="GH92_N"/>
</dbReference>
<dbReference type="SUPFAM" id="SSF48208">
    <property type="entry name" value="Six-hairpin glycosidases"/>
    <property type="match status" value="1"/>
</dbReference>
<evidence type="ECO:0000259" key="5">
    <source>
        <dbReference type="Pfam" id="PF07971"/>
    </source>
</evidence>
<dbReference type="AlphaFoldDB" id="A0A4D7JLM8"/>
<dbReference type="Gene3D" id="3.30.2080.10">
    <property type="entry name" value="GH92 mannosidase domain"/>
    <property type="match status" value="1"/>
</dbReference>
<dbReference type="PANTHER" id="PTHR12143">
    <property type="entry name" value="PEPTIDE N-GLYCANASE PNGASE -RELATED"/>
    <property type="match status" value="1"/>
</dbReference>
<dbReference type="RefSeq" id="WP_137092352.1">
    <property type="nucleotide sequence ID" value="NZ_CP028923.1"/>
</dbReference>
<dbReference type="InterPro" id="IPR012939">
    <property type="entry name" value="Glyco_hydro_92"/>
</dbReference>
<dbReference type="InterPro" id="IPR014718">
    <property type="entry name" value="GH-type_carb-bd"/>
</dbReference>
<comment type="cofactor">
    <cofactor evidence="1">
        <name>Ca(2+)</name>
        <dbReference type="ChEBI" id="CHEBI:29108"/>
    </cofactor>
</comment>
<feature type="domain" description="Glycosyl hydrolase family 92 N-terminal" evidence="6">
    <location>
        <begin position="43"/>
        <end position="265"/>
    </location>
</feature>
<dbReference type="GO" id="GO:0030246">
    <property type="term" value="F:carbohydrate binding"/>
    <property type="evidence" value="ECO:0007669"/>
    <property type="project" value="InterPro"/>
</dbReference>
<reference evidence="7 8" key="1">
    <citation type="submission" date="2018-04" db="EMBL/GenBank/DDBJ databases">
        <title>Complete genome uncultured novel isolate.</title>
        <authorList>
            <person name="Merlino G."/>
        </authorList>
    </citation>
    <scope>NUCLEOTIDE SEQUENCE [LARGE SCALE GENOMIC DNA]</scope>
    <source>
        <strain evidence="8">R1DC9</strain>
    </source>
</reference>
<dbReference type="Pfam" id="PF17678">
    <property type="entry name" value="Glyco_hydro_92N"/>
    <property type="match status" value="1"/>
</dbReference>
<dbReference type="GO" id="GO:0006516">
    <property type="term" value="P:glycoprotein catabolic process"/>
    <property type="evidence" value="ECO:0007669"/>
    <property type="project" value="TreeGrafter"/>
</dbReference>
<dbReference type="InterPro" id="IPR005887">
    <property type="entry name" value="GH92_a_mannosidase_put"/>
</dbReference>
<gene>
    <name evidence="7" type="ORF">DCC35_19490</name>
</gene>
<name>A0A4D7JLM8_9BACT</name>
<keyword evidence="4" id="KW-0732">Signal</keyword>
<dbReference type="NCBIfam" id="TIGR01180">
    <property type="entry name" value="aman2_put"/>
    <property type="match status" value="1"/>
</dbReference>
<evidence type="ECO:0000259" key="6">
    <source>
        <dbReference type="Pfam" id="PF17678"/>
    </source>
</evidence>
<evidence type="ECO:0000256" key="3">
    <source>
        <dbReference type="ARBA" id="ARBA00022837"/>
    </source>
</evidence>
<evidence type="ECO:0000256" key="2">
    <source>
        <dbReference type="ARBA" id="ARBA00011245"/>
    </source>
</evidence>
<accession>A0A4D7JLM8</accession>
<dbReference type="KEGG" id="fpf:DCC35_19490"/>
<dbReference type="EMBL" id="CP028923">
    <property type="protein sequence ID" value="QCK16759.1"/>
    <property type="molecule type" value="Genomic_DNA"/>
</dbReference>
<feature type="chain" id="PRO_5020402903" evidence="4">
    <location>
        <begin position="19"/>
        <end position="755"/>
    </location>
</feature>
<proteinExistence type="predicted"/>
<feature type="domain" description="Glycosyl hydrolase family 92" evidence="5">
    <location>
        <begin position="272"/>
        <end position="734"/>
    </location>
</feature>
<evidence type="ECO:0000313" key="8">
    <source>
        <dbReference type="Proteomes" id="UP000298616"/>
    </source>
</evidence>
<comment type="subunit">
    <text evidence="2">Monomer.</text>
</comment>
<dbReference type="Proteomes" id="UP000298616">
    <property type="component" value="Chromosome"/>
</dbReference>
<dbReference type="OrthoDB" id="9804511at2"/>
<dbReference type="GO" id="GO:0000224">
    <property type="term" value="F:peptide-N4-(N-acetyl-beta-glucosaminyl)asparagine amidase activity"/>
    <property type="evidence" value="ECO:0007669"/>
    <property type="project" value="TreeGrafter"/>
</dbReference>
<dbReference type="GO" id="GO:0005975">
    <property type="term" value="P:carbohydrate metabolic process"/>
    <property type="evidence" value="ECO:0007669"/>
    <property type="project" value="InterPro"/>
</dbReference>
<dbReference type="Pfam" id="PF07971">
    <property type="entry name" value="Glyco_hydro_92"/>
    <property type="match status" value="1"/>
</dbReference>
<evidence type="ECO:0000256" key="4">
    <source>
        <dbReference type="SAM" id="SignalP"/>
    </source>
</evidence>
<keyword evidence="3" id="KW-0106">Calcium</keyword>
<evidence type="ECO:0000313" key="7">
    <source>
        <dbReference type="EMBL" id="QCK16759.1"/>
    </source>
</evidence>
<feature type="signal peptide" evidence="4">
    <location>
        <begin position="1"/>
        <end position="18"/>
    </location>
</feature>
<dbReference type="GO" id="GO:0005829">
    <property type="term" value="C:cytosol"/>
    <property type="evidence" value="ECO:0007669"/>
    <property type="project" value="TreeGrafter"/>
</dbReference>
<dbReference type="InterPro" id="IPR008928">
    <property type="entry name" value="6-hairpin_glycosidase_sf"/>
</dbReference>
<dbReference type="Gene3D" id="1.20.1050.60">
    <property type="entry name" value="alpha-1,2-mannosidase"/>
    <property type="match status" value="1"/>
</dbReference>
<dbReference type="FunFam" id="3.30.2080.10:FF:000001">
    <property type="entry name" value="Alpha-1,2-mannosidase subfamily"/>
    <property type="match status" value="1"/>
</dbReference>
<dbReference type="InterPro" id="IPR050883">
    <property type="entry name" value="PNGase"/>
</dbReference>
<keyword evidence="8" id="KW-1185">Reference proteome</keyword>
<dbReference type="PANTHER" id="PTHR12143:SF39">
    <property type="entry name" value="SECRETED PROTEIN"/>
    <property type="match status" value="1"/>
</dbReference>
<dbReference type="Gene3D" id="2.70.98.10">
    <property type="match status" value="1"/>
</dbReference>
<dbReference type="PROSITE" id="PS51257">
    <property type="entry name" value="PROKAR_LIPOPROTEIN"/>
    <property type="match status" value="1"/>
</dbReference>
<sequence>MKNRFLSLYSSVILTALAVGCTVENNSEPVKSNSNNVEPIERVNVFTGTGGHGHTYPGATTPFGMIQLSPDNGTEGWDWCSGYHYSDSTIAGFSHLHLSGTGIGDLCDISVMPRYASDSIFPQKANFSHDNETAKPGYYSVTFNNGIKAEMTATDRLGIHRYTFPENSTPAINFDLGFAINWDKTTGSEIEILNDSTIVGLRKSEGWAKNQQVYFAAVFSQPFSNTALADSSIIKAGRTIKGKKVLAYLQFEPSNSPLILKVAISSASRAGALKQIQLDSGGISFDNYLQKARGFWSKELNKINATLYADSLNEIFYSALYHSTIAPNLYSDLNDEYKGANHEIWKAEGFNRYTVFSLWDTFRAVHPLFTITQKEKLDDFLMSILSFYDEYGLLPVWALEGSETNTMTGYHAIPVLTDAILKGHIPEHKEKAFEAMLASANQNIRGTDFYREFGYVPADKDGWSVTKTLEYAYDDWCIAQVARYLGNEEIYNEFMQRATSYRELFDEETLFMRGKNSDGSWVSPFDPFYSEHGFEGIYIEGTAWQHSWFVPHDVQGLINLFGSNEKFEKHLDSTFNVTSEMTGENVSVDISGLIGQYAHGNEPSHHIAYLYNYIGKPWKTQERVREIMKKMYSTGPDGLAGNDDCGQMSAWYIFSALGFYPVNPADGNYIIGSPLVNNATIKTAKNTRFNIYVSNNSAENIYVEKVFLNGKPLDRSYITHDEIMEGSSIEFVMSNKPNKNWATEKENFPPSMTKR</sequence>